<gene>
    <name evidence="3" type="ORF">QBC41DRAFT_275387</name>
</gene>
<accession>A0AA39ZDM6</accession>
<sequence>MYLNPHTRQASPPSAFRRSATPSDSPPLNSAQTAALIVFGVLLGLLTIGVILWCCCCRGPGWRRRSSSRSKVKIIRMSGPRERSEKGSPVSTGIQGASSPPPLPVFLPLPAPLAPLAPLAPMPIRPLGPRGMLSGALNGHNAGPGEVTRDCSPERQNNPLHIHQYQHHRPQTSTHPTVPPAQYTLPPLLQSFAQPQTPVVPQVPQIPKLPQQPPQQPPQPLSQPPPPQPQSVRIPPPQLRPLRIPPPLIHHVHHHYSQPRPPIAKIINDHAAGVTRPAPLALPIGRHGMVNLALKYQVHSEKGASRPVSSRGLESGYQSAYCESSAESDGGEEMGYESMENFGRVEEDRRGRWARLGV</sequence>
<feature type="region of interest" description="Disordered" evidence="1">
    <location>
        <begin position="135"/>
        <end position="157"/>
    </location>
</feature>
<dbReference type="EMBL" id="JAULSY010000047">
    <property type="protein sequence ID" value="KAK0669042.1"/>
    <property type="molecule type" value="Genomic_DNA"/>
</dbReference>
<protein>
    <submittedName>
        <fullName evidence="3">Uncharacterized protein</fullName>
    </submittedName>
</protein>
<reference evidence="3" key="1">
    <citation type="submission" date="2023-06" db="EMBL/GenBank/DDBJ databases">
        <title>Genome-scale phylogeny and comparative genomics of the fungal order Sordariales.</title>
        <authorList>
            <consortium name="Lawrence Berkeley National Laboratory"/>
            <person name="Hensen N."/>
            <person name="Bonometti L."/>
            <person name="Westerberg I."/>
            <person name="Brannstrom I.O."/>
            <person name="Guillou S."/>
            <person name="Cros-Aarteil S."/>
            <person name="Calhoun S."/>
            <person name="Haridas S."/>
            <person name="Kuo A."/>
            <person name="Mondo S."/>
            <person name="Pangilinan J."/>
            <person name="Riley R."/>
            <person name="Labutti K."/>
            <person name="Andreopoulos B."/>
            <person name="Lipzen A."/>
            <person name="Chen C."/>
            <person name="Yanf M."/>
            <person name="Daum C."/>
            <person name="Ng V."/>
            <person name="Clum A."/>
            <person name="Steindorff A."/>
            <person name="Ohm R."/>
            <person name="Martin F."/>
            <person name="Silar P."/>
            <person name="Natvig D."/>
            <person name="Lalanne C."/>
            <person name="Gautier V."/>
            <person name="Ament-Velasquez S.L."/>
            <person name="Kruys A."/>
            <person name="Hutchinson M.I."/>
            <person name="Powell A.J."/>
            <person name="Barry K."/>
            <person name="Miller A.N."/>
            <person name="Grigoriev I.V."/>
            <person name="Debuchy R."/>
            <person name="Gladieux P."/>
            <person name="Thoren M.H."/>
            <person name="Johannesson H."/>
        </authorList>
    </citation>
    <scope>NUCLEOTIDE SEQUENCE</scope>
    <source>
        <strain evidence="3">CBS 307.81</strain>
    </source>
</reference>
<feature type="compositionally biased region" description="Polar residues" evidence="1">
    <location>
        <begin position="89"/>
        <end position="98"/>
    </location>
</feature>
<feature type="compositionally biased region" description="Polar residues" evidence="1">
    <location>
        <begin position="1"/>
        <end position="12"/>
    </location>
</feature>
<feature type="compositionally biased region" description="Low complexity" evidence="1">
    <location>
        <begin position="198"/>
        <end position="209"/>
    </location>
</feature>
<feature type="transmembrane region" description="Helical" evidence="2">
    <location>
        <begin position="34"/>
        <end position="56"/>
    </location>
</feature>
<feature type="compositionally biased region" description="Pro residues" evidence="1">
    <location>
        <begin position="210"/>
        <end position="239"/>
    </location>
</feature>
<evidence type="ECO:0000256" key="2">
    <source>
        <dbReference type="SAM" id="Phobius"/>
    </source>
</evidence>
<feature type="region of interest" description="Disordered" evidence="1">
    <location>
        <begin position="198"/>
        <end position="239"/>
    </location>
</feature>
<evidence type="ECO:0000313" key="4">
    <source>
        <dbReference type="Proteomes" id="UP001174997"/>
    </source>
</evidence>
<evidence type="ECO:0000313" key="3">
    <source>
        <dbReference type="EMBL" id="KAK0669042.1"/>
    </source>
</evidence>
<keyword evidence="4" id="KW-1185">Reference proteome</keyword>
<dbReference type="AlphaFoldDB" id="A0AA39ZDM6"/>
<comment type="caution">
    <text evidence="3">The sequence shown here is derived from an EMBL/GenBank/DDBJ whole genome shotgun (WGS) entry which is preliminary data.</text>
</comment>
<feature type="compositionally biased region" description="Basic residues" evidence="1">
    <location>
        <begin position="61"/>
        <end position="74"/>
    </location>
</feature>
<name>A0AA39ZDM6_9PEZI</name>
<dbReference type="Proteomes" id="UP001174997">
    <property type="component" value="Unassembled WGS sequence"/>
</dbReference>
<keyword evidence="2" id="KW-0812">Transmembrane</keyword>
<feature type="region of interest" description="Disordered" evidence="1">
    <location>
        <begin position="1"/>
        <end position="28"/>
    </location>
</feature>
<evidence type="ECO:0000256" key="1">
    <source>
        <dbReference type="SAM" id="MobiDB-lite"/>
    </source>
</evidence>
<keyword evidence="2" id="KW-1133">Transmembrane helix</keyword>
<feature type="region of interest" description="Disordered" evidence="1">
    <location>
        <begin position="61"/>
        <end position="99"/>
    </location>
</feature>
<organism evidence="3 4">
    <name type="scientific">Cercophora samala</name>
    <dbReference type="NCBI Taxonomy" id="330535"/>
    <lineage>
        <taxon>Eukaryota</taxon>
        <taxon>Fungi</taxon>
        <taxon>Dikarya</taxon>
        <taxon>Ascomycota</taxon>
        <taxon>Pezizomycotina</taxon>
        <taxon>Sordariomycetes</taxon>
        <taxon>Sordariomycetidae</taxon>
        <taxon>Sordariales</taxon>
        <taxon>Lasiosphaeriaceae</taxon>
        <taxon>Cercophora</taxon>
    </lineage>
</organism>
<keyword evidence="2" id="KW-0472">Membrane</keyword>
<proteinExistence type="predicted"/>
<feature type="region of interest" description="Disordered" evidence="1">
    <location>
        <begin position="321"/>
        <end position="343"/>
    </location>
</feature>